<dbReference type="GO" id="GO:0006457">
    <property type="term" value="P:protein folding"/>
    <property type="evidence" value="ECO:0007669"/>
    <property type="project" value="TreeGrafter"/>
</dbReference>
<feature type="chain" id="PRO_5036403028" description="Thioredoxin domain-containing protein" evidence="1">
    <location>
        <begin position="17"/>
        <end position="164"/>
    </location>
</feature>
<sequence length="164" mass="19140">MFSSLLPLFFILGVHAEDTVDVFNAERTLDDWNNLLLNKDFVFVNFYADWCRFSKLLAPQWQRAASIIADDSALSPKVQFARVDCDSSPMDELCKYYNVHKFLYSSAGNRLVRFLIARQEVDKNMVGQLSKMKLEKLDTYYNFKQHYPSTELGTQRTCRHQQCS</sequence>
<keyword evidence="1" id="KW-0732">Signal</keyword>
<dbReference type="SUPFAM" id="SSF52833">
    <property type="entry name" value="Thioredoxin-like"/>
    <property type="match status" value="1"/>
</dbReference>
<dbReference type="GO" id="GO:0005793">
    <property type="term" value="C:endoplasmic reticulum-Golgi intermediate compartment"/>
    <property type="evidence" value="ECO:0007669"/>
    <property type="project" value="TreeGrafter"/>
</dbReference>
<evidence type="ECO:0000313" key="4">
    <source>
        <dbReference type="Proteomes" id="UP000678499"/>
    </source>
</evidence>
<evidence type="ECO:0000259" key="2">
    <source>
        <dbReference type="PROSITE" id="PS51352"/>
    </source>
</evidence>
<dbReference type="GO" id="GO:0003756">
    <property type="term" value="F:protein disulfide isomerase activity"/>
    <property type="evidence" value="ECO:0007669"/>
    <property type="project" value="TreeGrafter"/>
</dbReference>
<dbReference type="InterPro" id="IPR036249">
    <property type="entry name" value="Thioredoxin-like_sf"/>
</dbReference>
<dbReference type="OrthoDB" id="294696at2759"/>
<dbReference type="GO" id="GO:0005789">
    <property type="term" value="C:endoplasmic reticulum membrane"/>
    <property type="evidence" value="ECO:0007669"/>
    <property type="project" value="TreeGrafter"/>
</dbReference>
<accession>A0A7R9BW45</accession>
<dbReference type="PANTHER" id="PTHR46295">
    <property type="entry name" value="ENDOPLASMIC RETICULUM RESIDENT PROTEIN 44"/>
    <property type="match status" value="1"/>
</dbReference>
<dbReference type="InterPro" id="IPR013766">
    <property type="entry name" value="Thioredoxin_domain"/>
</dbReference>
<dbReference type="EMBL" id="CAJPEX010003124">
    <property type="protein sequence ID" value="CAG0921875.1"/>
    <property type="molecule type" value="Genomic_DNA"/>
</dbReference>
<keyword evidence="4" id="KW-1185">Reference proteome</keyword>
<dbReference type="EMBL" id="OA885161">
    <property type="protein sequence ID" value="CAD7281723.1"/>
    <property type="molecule type" value="Genomic_DNA"/>
</dbReference>
<dbReference type="InterPro" id="IPR052643">
    <property type="entry name" value="ERP44"/>
</dbReference>
<dbReference type="PANTHER" id="PTHR46295:SF1">
    <property type="entry name" value="ENDOPLASMIC RETICULUM RESIDENT PROTEIN 44"/>
    <property type="match status" value="1"/>
</dbReference>
<evidence type="ECO:0000256" key="1">
    <source>
        <dbReference type="SAM" id="SignalP"/>
    </source>
</evidence>
<dbReference type="Pfam" id="PF00085">
    <property type="entry name" value="Thioredoxin"/>
    <property type="match status" value="1"/>
</dbReference>
<name>A0A7R9BW45_9CRUS</name>
<evidence type="ECO:0000313" key="3">
    <source>
        <dbReference type="EMBL" id="CAD7281723.1"/>
    </source>
</evidence>
<dbReference type="AlphaFoldDB" id="A0A7R9BW45"/>
<dbReference type="PROSITE" id="PS51352">
    <property type="entry name" value="THIOREDOXIN_2"/>
    <property type="match status" value="1"/>
</dbReference>
<feature type="signal peptide" evidence="1">
    <location>
        <begin position="1"/>
        <end position="16"/>
    </location>
</feature>
<gene>
    <name evidence="3" type="ORF">NMOB1V02_LOCUS9360</name>
</gene>
<protein>
    <recommendedName>
        <fullName evidence="2">Thioredoxin domain-containing protein</fullName>
    </recommendedName>
</protein>
<dbReference type="Gene3D" id="3.40.30.10">
    <property type="entry name" value="Glutaredoxin"/>
    <property type="match status" value="1"/>
</dbReference>
<reference evidence="3" key="1">
    <citation type="submission" date="2020-11" db="EMBL/GenBank/DDBJ databases">
        <authorList>
            <person name="Tran Van P."/>
        </authorList>
    </citation>
    <scope>NUCLEOTIDE SEQUENCE</scope>
</reference>
<dbReference type="Proteomes" id="UP000678499">
    <property type="component" value="Unassembled WGS sequence"/>
</dbReference>
<organism evidence="3">
    <name type="scientific">Notodromas monacha</name>
    <dbReference type="NCBI Taxonomy" id="399045"/>
    <lineage>
        <taxon>Eukaryota</taxon>
        <taxon>Metazoa</taxon>
        <taxon>Ecdysozoa</taxon>
        <taxon>Arthropoda</taxon>
        <taxon>Crustacea</taxon>
        <taxon>Oligostraca</taxon>
        <taxon>Ostracoda</taxon>
        <taxon>Podocopa</taxon>
        <taxon>Podocopida</taxon>
        <taxon>Cypridocopina</taxon>
        <taxon>Cypridoidea</taxon>
        <taxon>Cyprididae</taxon>
        <taxon>Notodromas</taxon>
    </lineage>
</organism>
<feature type="domain" description="Thioredoxin" evidence="2">
    <location>
        <begin position="1"/>
        <end position="142"/>
    </location>
</feature>
<proteinExistence type="predicted"/>
<dbReference type="CDD" id="cd02961">
    <property type="entry name" value="PDI_a_family"/>
    <property type="match status" value="1"/>
</dbReference>